<organism evidence="1 2">
    <name type="scientific">Bordetella trematum</name>
    <dbReference type="NCBI Taxonomy" id="123899"/>
    <lineage>
        <taxon>Bacteria</taxon>
        <taxon>Pseudomonadati</taxon>
        <taxon>Pseudomonadota</taxon>
        <taxon>Betaproteobacteria</taxon>
        <taxon>Burkholderiales</taxon>
        <taxon>Alcaligenaceae</taxon>
        <taxon>Bordetella</taxon>
    </lineage>
</organism>
<gene>
    <name evidence="1" type="ORF">SAMEA3906487_00298</name>
</gene>
<dbReference type="RefSeq" id="WP_063492528.1">
    <property type="nucleotide sequence ID" value="NZ_CP016340.1"/>
</dbReference>
<dbReference type="InterPro" id="IPR038666">
    <property type="entry name" value="SSP1_head-tail_sf"/>
</dbReference>
<dbReference type="PATRIC" id="fig|123899.6.peg.280"/>
<name>A0A157S9B0_9BORD</name>
<evidence type="ECO:0000313" key="1">
    <source>
        <dbReference type="EMBL" id="SAI66516.1"/>
    </source>
</evidence>
<dbReference type="EMBL" id="LT546645">
    <property type="protein sequence ID" value="SAI66516.1"/>
    <property type="molecule type" value="Genomic_DNA"/>
</dbReference>
<dbReference type="Gene3D" id="2.40.10.270">
    <property type="entry name" value="Bacteriophage SPP1 head-tail adaptor protein"/>
    <property type="match status" value="1"/>
</dbReference>
<dbReference type="KEGG" id="btrm:SAMEA390648700298"/>
<dbReference type="STRING" id="123899.SAMEA3906487_00298"/>
<dbReference type="Proteomes" id="UP000076825">
    <property type="component" value="Chromosome 1"/>
</dbReference>
<keyword evidence="2" id="KW-1185">Reference proteome</keyword>
<proteinExistence type="predicted"/>
<dbReference type="Pfam" id="PF05521">
    <property type="entry name" value="Phage_HCP"/>
    <property type="match status" value="1"/>
</dbReference>
<accession>A0A157S9B0</accession>
<protein>
    <submittedName>
        <fullName evidence="1">Bacteriophage head-tail adaptor</fullName>
    </submittedName>
</protein>
<evidence type="ECO:0000313" key="2">
    <source>
        <dbReference type="Proteomes" id="UP000076825"/>
    </source>
</evidence>
<dbReference type="GeneID" id="56588286"/>
<dbReference type="InterPro" id="IPR008767">
    <property type="entry name" value="Phage_SPP1_head-tail_adaptor"/>
</dbReference>
<reference evidence="1 2" key="1">
    <citation type="submission" date="2016-04" db="EMBL/GenBank/DDBJ databases">
        <authorList>
            <consortium name="Pathogen Informatics"/>
        </authorList>
    </citation>
    <scope>NUCLEOTIDE SEQUENCE [LARGE SCALE GENOMIC DNA]</scope>
    <source>
        <strain evidence="1 2">H044680328</strain>
    </source>
</reference>
<dbReference type="AlphaFoldDB" id="A0A157S9B0"/>
<sequence>MLAHRLRHRVTFEAKREPVRDEDGYTVPGSGGWETVVLADGLRLENVPAEVLTGPGREFQGGSATQAEASARVNLRWFPVSPTVLAYWRLRWDGQVFNIQSAETDATARREWRLRCVDGPSEGQ</sequence>